<protein>
    <submittedName>
        <fullName evidence="1">Uncharacterized protein</fullName>
    </submittedName>
</protein>
<gene>
    <name evidence="1" type="ORF">E2C01_010566</name>
</gene>
<sequence>MWCYANFSTTKQRKVLCPMLLTALQVDTALSERMIVVYHRVYTAACKCREKLSSIQTSVAVWQLISRI</sequence>
<name>A0A5B7D907_PORTR</name>
<evidence type="ECO:0000313" key="2">
    <source>
        <dbReference type="Proteomes" id="UP000324222"/>
    </source>
</evidence>
<proteinExistence type="predicted"/>
<reference evidence="1 2" key="1">
    <citation type="submission" date="2019-05" db="EMBL/GenBank/DDBJ databases">
        <title>Another draft genome of Portunus trituberculatus and its Hox gene families provides insights of decapod evolution.</title>
        <authorList>
            <person name="Jeong J.-H."/>
            <person name="Song I."/>
            <person name="Kim S."/>
            <person name="Choi T."/>
            <person name="Kim D."/>
            <person name="Ryu S."/>
            <person name="Kim W."/>
        </authorList>
    </citation>
    <scope>NUCLEOTIDE SEQUENCE [LARGE SCALE GENOMIC DNA]</scope>
    <source>
        <tissue evidence="1">Muscle</tissue>
    </source>
</reference>
<evidence type="ECO:0000313" key="1">
    <source>
        <dbReference type="EMBL" id="MPC17702.1"/>
    </source>
</evidence>
<dbReference type="Proteomes" id="UP000324222">
    <property type="component" value="Unassembled WGS sequence"/>
</dbReference>
<dbReference type="AlphaFoldDB" id="A0A5B7D907"/>
<dbReference type="EMBL" id="VSRR010000614">
    <property type="protein sequence ID" value="MPC17702.1"/>
    <property type="molecule type" value="Genomic_DNA"/>
</dbReference>
<keyword evidence="2" id="KW-1185">Reference proteome</keyword>
<organism evidence="1 2">
    <name type="scientific">Portunus trituberculatus</name>
    <name type="common">Swimming crab</name>
    <name type="synonym">Neptunus trituberculatus</name>
    <dbReference type="NCBI Taxonomy" id="210409"/>
    <lineage>
        <taxon>Eukaryota</taxon>
        <taxon>Metazoa</taxon>
        <taxon>Ecdysozoa</taxon>
        <taxon>Arthropoda</taxon>
        <taxon>Crustacea</taxon>
        <taxon>Multicrustacea</taxon>
        <taxon>Malacostraca</taxon>
        <taxon>Eumalacostraca</taxon>
        <taxon>Eucarida</taxon>
        <taxon>Decapoda</taxon>
        <taxon>Pleocyemata</taxon>
        <taxon>Brachyura</taxon>
        <taxon>Eubrachyura</taxon>
        <taxon>Portunoidea</taxon>
        <taxon>Portunidae</taxon>
        <taxon>Portuninae</taxon>
        <taxon>Portunus</taxon>
    </lineage>
</organism>
<accession>A0A5B7D907</accession>
<comment type="caution">
    <text evidence="1">The sequence shown here is derived from an EMBL/GenBank/DDBJ whole genome shotgun (WGS) entry which is preliminary data.</text>
</comment>